<name>A0ABQ9GYG1_9NEOP</name>
<protein>
    <submittedName>
        <fullName evidence="1">Uncharacterized protein</fullName>
    </submittedName>
</protein>
<evidence type="ECO:0000313" key="1">
    <source>
        <dbReference type="EMBL" id="KAJ8877047.1"/>
    </source>
</evidence>
<proteinExistence type="predicted"/>
<dbReference type="Proteomes" id="UP001159363">
    <property type="component" value="Chromosome 7"/>
</dbReference>
<gene>
    <name evidence="1" type="ORF">PR048_021499</name>
</gene>
<sequence>MATPHLQVHFPPREPLSHKAAFVMLVIGQTLLLFLRQTSQHTVEHVVVSFIAVLGHNTGFLEQILLNLCPFNHSLMAEILPSKIVLDSHYRLELSQPQNILCFLLHDHHPTEGVVQIPDDALTPATLKISIVSNEKVAQDPCFVEISQRYHVFHPLHRGGMHRLDTPLRSEPLFLHTNVFPPSLIILHRQFKFMRSFLQVQDKVHHNNKCRWKPVINDTVISVASGEPGSIPDGGCSQIFACGNRARRCSWSAGFLTDFPFLLPLHCNTAPYTHFHPHVSVKSRPNLCTPLRSIATCDAANTKQLTAKLQHRTVRRLFRSANQVLLSAVLGNAHLFYCPVEFLTQGNHLTRLPVKCADENVDFKSAHFIVNSSTSLVMDTSISLPVSGVVGRVQDQAFPGSEEIIGNVSAHRGQVAQLTTWQEALTTSAK</sequence>
<organism evidence="1 2">
    <name type="scientific">Dryococelus australis</name>
    <dbReference type="NCBI Taxonomy" id="614101"/>
    <lineage>
        <taxon>Eukaryota</taxon>
        <taxon>Metazoa</taxon>
        <taxon>Ecdysozoa</taxon>
        <taxon>Arthropoda</taxon>
        <taxon>Hexapoda</taxon>
        <taxon>Insecta</taxon>
        <taxon>Pterygota</taxon>
        <taxon>Neoptera</taxon>
        <taxon>Polyneoptera</taxon>
        <taxon>Phasmatodea</taxon>
        <taxon>Verophasmatodea</taxon>
        <taxon>Anareolatae</taxon>
        <taxon>Phasmatidae</taxon>
        <taxon>Eurycanthinae</taxon>
        <taxon>Dryococelus</taxon>
    </lineage>
</organism>
<keyword evidence="2" id="KW-1185">Reference proteome</keyword>
<accession>A0ABQ9GYG1</accession>
<comment type="caution">
    <text evidence="1">The sequence shown here is derived from an EMBL/GenBank/DDBJ whole genome shotgun (WGS) entry which is preliminary data.</text>
</comment>
<evidence type="ECO:0000313" key="2">
    <source>
        <dbReference type="Proteomes" id="UP001159363"/>
    </source>
</evidence>
<dbReference type="EMBL" id="JARBHB010000008">
    <property type="protein sequence ID" value="KAJ8877047.1"/>
    <property type="molecule type" value="Genomic_DNA"/>
</dbReference>
<reference evidence="1 2" key="1">
    <citation type="submission" date="2023-02" db="EMBL/GenBank/DDBJ databases">
        <title>LHISI_Scaffold_Assembly.</title>
        <authorList>
            <person name="Stuart O.P."/>
            <person name="Cleave R."/>
            <person name="Magrath M.J.L."/>
            <person name="Mikheyev A.S."/>
        </authorList>
    </citation>
    <scope>NUCLEOTIDE SEQUENCE [LARGE SCALE GENOMIC DNA]</scope>
    <source>
        <strain evidence="1">Daus_M_001</strain>
        <tissue evidence="1">Leg muscle</tissue>
    </source>
</reference>